<proteinExistence type="predicted"/>
<dbReference type="EMBL" id="WHUG01000008">
    <property type="protein sequence ID" value="MQA40349.1"/>
    <property type="molecule type" value="Genomic_DNA"/>
</dbReference>
<evidence type="ECO:0000313" key="1">
    <source>
        <dbReference type="EMBL" id="MQA40349.1"/>
    </source>
</evidence>
<protein>
    <submittedName>
        <fullName evidence="1">Uncharacterized protein</fullName>
    </submittedName>
</protein>
<keyword evidence="2" id="KW-1185">Reference proteome</keyword>
<sequence>MILFLDFDGVLHPFPMGPTDSHLSATSALWKVLDTIPDASVVITSTWRERYSFAELVGLLMARGGERFASRFIGVTPIMESATDYVPGIRQREIESWLMDNAVEQEPYIILDDIEEYFDSTCKNLYLVDGVTGLTDDDVDAIALWFKTVV</sequence>
<accession>A0A6A7N5U4</accession>
<reference evidence="1 2" key="1">
    <citation type="submission" date="2019-10" db="EMBL/GenBank/DDBJ databases">
        <title>Two novel species isolated from a subtropical stream in China.</title>
        <authorList>
            <person name="Lu H."/>
        </authorList>
    </citation>
    <scope>NUCLEOTIDE SEQUENCE [LARGE SCALE GENOMIC DNA]</scope>
    <source>
        <strain evidence="1 2">FT29W</strain>
    </source>
</reference>
<name>A0A6A7N5U4_9BURK</name>
<dbReference type="Pfam" id="PF18143">
    <property type="entry name" value="HAD_SAK_2"/>
    <property type="match status" value="1"/>
</dbReference>
<dbReference type="RefSeq" id="WP_152839554.1">
    <property type="nucleotide sequence ID" value="NZ_WHUG01000008.1"/>
</dbReference>
<dbReference type="AlphaFoldDB" id="A0A6A7N5U4"/>
<gene>
    <name evidence="1" type="ORF">GEV02_19535</name>
</gene>
<evidence type="ECO:0000313" key="2">
    <source>
        <dbReference type="Proteomes" id="UP000440498"/>
    </source>
</evidence>
<comment type="caution">
    <text evidence="1">The sequence shown here is derived from an EMBL/GenBank/DDBJ whole genome shotgun (WGS) entry which is preliminary data.</text>
</comment>
<organism evidence="1 2">
    <name type="scientific">Rugamonas aquatica</name>
    <dbReference type="NCBI Taxonomy" id="2743357"/>
    <lineage>
        <taxon>Bacteria</taxon>
        <taxon>Pseudomonadati</taxon>
        <taxon>Pseudomonadota</taxon>
        <taxon>Betaproteobacteria</taxon>
        <taxon>Burkholderiales</taxon>
        <taxon>Oxalobacteraceae</taxon>
        <taxon>Telluria group</taxon>
        <taxon>Rugamonas</taxon>
    </lineage>
</organism>
<dbReference type="Proteomes" id="UP000440498">
    <property type="component" value="Unassembled WGS sequence"/>
</dbReference>